<evidence type="ECO:0000313" key="3">
    <source>
        <dbReference type="EMBL" id="SME95110.1"/>
    </source>
</evidence>
<gene>
    <name evidence="3" type="ORF">SAMN06295933_0765</name>
</gene>
<reference evidence="4" key="1">
    <citation type="submission" date="2017-04" db="EMBL/GenBank/DDBJ databases">
        <authorList>
            <person name="Varghese N."/>
            <person name="Submissions S."/>
        </authorList>
    </citation>
    <scope>NUCLEOTIDE SEQUENCE [LARGE SCALE GENOMIC DNA]</scope>
    <source>
        <strain evidence="4">K3S</strain>
    </source>
</reference>
<proteinExistence type="predicted"/>
<keyword evidence="4" id="KW-1185">Reference proteome</keyword>
<keyword evidence="2" id="KW-0732">Signal</keyword>
<feature type="region of interest" description="Disordered" evidence="1">
    <location>
        <begin position="65"/>
        <end position="103"/>
    </location>
</feature>
<accession>A0A1X7CE52</accession>
<feature type="signal peptide" evidence="2">
    <location>
        <begin position="1"/>
        <end position="23"/>
    </location>
</feature>
<organism evidence="3 4">
    <name type="scientific">Desulfovibrio gilichinskyi</name>
    <dbReference type="NCBI Taxonomy" id="1519643"/>
    <lineage>
        <taxon>Bacteria</taxon>
        <taxon>Pseudomonadati</taxon>
        <taxon>Thermodesulfobacteriota</taxon>
        <taxon>Desulfovibrionia</taxon>
        <taxon>Desulfovibrionales</taxon>
        <taxon>Desulfovibrionaceae</taxon>
        <taxon>Desulfovibrio</taxon>
    </lineage>
</organism>
<evidence type="ECO:0000313" key="4">
    <source>
        <dbReference type="Proteomes" id="UP000192906"/>
    </source>
</evidence>
<dbReference type="AlphaFoldDB" id="A0A1X7CE52"/>
<protein>
    <submittedName>
        <fullName evidence="3">Uncharacterized protein</fullName>
    </submittedName>
</protein>
<dbReference type="EMBL" id="FWZU01000001">
    <property type="protein sequence ID" value="SME95110.1"/>
    <property type="molecule type" value="Genomic_DNA"/>
</dbReference>
<evidence type="ECO:0000256" key="2">
    <source>
        <dbReference type="SAM" id="SignalP"/>
    </source>
</evidence>
<dbReference type="Proteomes" id="UP000192906">
    <property type="component" value="Unassembled WGS sequence"/>
</dbReference>
<evidence type="ECO:0000256" key="1">
    <source>
        <dbReference type="SAM" id="MobiDB-lite"/>
    </source>
</evidence>
<sequence length="103" mass="11350">MFKKNIILITALLILIIAFQVQAAEISLGKDLIVNENTDQEKSLMKNDIDKQFKPYNDFKISKEGSAGYISGPEDSSTKINGRIPPEEKKKGMGVGMGLSLSF</sequence>
<feature type="chain" id="PRO_5012530261" evidence="2">
    <location>
        <begin position="24"/>
        <end position="103"/>
    </location>
</feature>
<name>A0A1X7CE52_9BACT</name>
<dbReference type="OrthoDB" id="5461002at2"/>
<dbReference type="RefSeq" id="WP_085098500.1">
    <property type="nucleotide sequence ID" value="NZ_FWZU01000001.1"/>
</dbReference>